<reference evidence="4 6" key="2">
    <citation type="submission" date="2014-01" db="EMBL/GenBank/DDBJ databases">
        <title>Draft genome sequencing of Bacillus alcalophilus CGMCC 1.3604.</title>
        <authorList>
            <person name="Yang J."/>
            <person name="Diao L."/>
            <person name="Yang S."/>
        </authorList>
    </citation>
    <scope>NUCLEOTIDE SEQUENCE [LARGE SCALE GENOMIC DNA]</scope>
    <source>
        <strain evidence="4 6">CGMCC 1.3604</strain>
    </source>
</reference>
<dbReference type="EMBL" id="ALPT02000001">
    <property type="protein sequence ID" value="KGA99166.1"/>
    <property type="molecule type" value="Genomic_DNA"/>
</dbReference>
<dbReference type="Pfam" id="PF07238">
    <property type="entry name" value="PilZ"/>
    <property type="match status" value="1"/>
</dbReference>
<evidence type="ECO:0008006" key="7">
    <source>
        <dbReference type="Google" id="ProtNLM"/>
    </source>
</evidence>
<dbReference type="Gene3D" id="2.40.10.220">
    <property type="entry name" value="predicted glycosyltransferase like domains"/>
    <property type="match status" value="1"/>
</dbReference>
<feature type="domain" description="Type III secretion system flagellar brake protein YcgR PilZN" evidence="2">
    <location>
        <begin position="3"/>
        <end position="92"/>
    </location>
</feature>
<accession>A0A094WQU6</accession>
<dbReference type="SUPFAM" id="SSF141371">
    <property type="entry name" value="PilZ domain-like"/>
    <property type="match status" value="1"/>
</dbReference>
<proteinExistence type="predicted"/>
<dbReference type="eggNOG" id="COG5581">
    <property type="taxonomic scope" value="Bacteria"/>
</dbReference>
<evidence type="ECO:0000313" key="4">
    <source>
        <dbReference type="EMBL" id="THG90653.1"/>
    </source>
</evidence>
<evidence type="ECO:0000313" key="5">
    <source>
        <dbReference type="Proteomes" id="UP000002754"/>
    </source>
</evidence>
<name>A0A094WQU6_ALKAL</name>
<evidence type="ECO:0000313" key="6">
    <source>
        <dbReference type="Proteomes" id="UP000297014"/>
    </source>
</evidence>
<dbReference type="RefSeq" id="WP_003323189.1">
    <property type="nucleotide sequence ID" value="NZ_ALPT02000001.1"/>
</dbReference>
<feature type="domain" description="PilZ" evidence="1">
    <location>
        <begin position="103"/>
        <end position="206"/>
    </location>
</feature>
<comment type="caution">
    <text evidence="3">The sequence shown here is derived from an EMBL/GenBank/DDBJ whole genome shotgun (WGS) entry which is preliminary data.</text>
</comment>
<gene>
    <name evidence="4" type="ORF">AJ85_09555</name>
    <name evidence="3" type="ORF">BALCAV_0200480</name>
</gene>
<reference evidence="3 5" key="1">
    <citation type="journal article" date="2014" name="Genome Announc.">
        <title>Draft Genome Sequence of Bacillus alcalophilus AV1934, a Classic Alkaliphile Isolated from Human Feces in 1934.</title>
        <authorList>
            <person name="Attie O."/>
            <person name="Jayaprakash A."/>
            <person name="Shah H."/>
            <person name="Paulsen I.T."/>
            <person name="Morino M."/>
            <person name="Takahashi Y."/>
            <person name="Narumi I."/>
            <person name="Sachidanandam R."/>
            <person name="Satoh K."/>
            <person name="Ito M."/>
            <person name="Krulwich T.A."/>
        </authorList>
    </citation>
    <scope>NUCLEOTIDE SEQUENCE [LARGE SCALE GENOMIC DNA]</scope>
    <source>
        <strain evidence="3 5">AV1934</strain>
    </source>
</reference>
<dbReference type="InterPro" id="IPR009926">
    <property type="entry name" value="T3SS_YcgR_PilZN"/>
</dbReference>
<evidence type="ECO:0000313" key="3">
    <source>
        <dbReference type="EMBL" id="KGA99166.1"/>
    </source>
</evidence>
<dbReference type="STRING" id="1218173.BALCAV_0200480"/>
<dbReference type="Proteomes" id="UP000002754">
    <property type="component" value="Unassembled WGS sequence"/>
</dbReference>
<dbReference type="Pfam" id="PF12945">
    <property type="entry name" value="PilZNR"/>
    <property type="match status" value="1"/>
</dbReference>
<keyword evidence="5" id="KW-1185">Reference proteome</keyword>
<dbReference type="EMBL" id="JALP01000127">
    <property type="protein sequence ID" value="THG90653.1"/>
    <property type="molecule type" value="Genomic_DNA"/>
</dbReference>
<dbReference type="InterPro" id="IPR009875">
    <property type="entry name" value="PilZ_domain"/>
</dbReference>
<dbReference type="Proteomes" id="UP000297014">
    <property type="component" value="Unassembled WGS sequence"/>
</dbReference>
<dbReference type="AlphaFoldDB" id="A0A094WQU6"/>
<organism evidence="3 5">
    <name type="scientific">Alkalihalobacillus alcalophilus ATCC 27647 = CGMCC 1.3604</name>
    <dbReference type="NCBI Taxonomy" id="1218173"/>
    <lineage>
        <taxon>Bacteria</taxon>
        <taxon>Bacillati</taxon>
        <taxon>Bacillota</taxon>
        <taxon>Bacilli</taxon>
        <taxon>Bacillales</taxon>
        <taxon>Bacillaceae</taxon>
        <taxon>Alkalihalobacillus</taxon>
    </lineage>
</organism>
<evidence type="ECO:0000259" key="1">
    <source>
        <dbReference type="Pfam" id="PF07238"/>
    </source>
</evidence>
<dbReference type="GO" id="GO:0035438">
    <property type="term" value="F:cyclic-di-GMP binding"/>
    <property type="evidence" value="ECO:0007669"/>
    <property type="project" value="InterPro"/>
</dbReference>
<evidence type="ECO:0000259" key="2">
    <source>
        <dbReference type="Pfam" id="PF12945"/>
    </source>
</evidence>
<dbReference type="OrthoDB" id="1951449at2"/>
<protein>
    <recommendedName>
        <fullName evidence="7">Pilus assembly protein PilZ</fullName>
    </recommendedName>
</protein>
<sequence>MIEIGKSIYLELTEQSDMGKPKTEKFSSMVVDFLNQDLVIYYPISELTQKQSYFLKGTSFLVSYIGKDKAIYQFESEIIGRKIMQIPVLILKNAPLTEYKRIQRREYLRIKTLLDVTVTINEKTFATTTFDLSGGGCSFFIPIHEKLRPMQEVSLLIVLGKGRKKTIGTKAKIIRINSFNDRKQLVSCQFEEMPSQTREEIIQFCFKRQFVQVDKA</sequence>